<dbReference type="Gene3D" id="3.30.40.10">
    <property type="entry name" value="Zinc/RING finger domain, C3HC4 (zinc finger)"/>
    <property type="match status" value="1"/>
</dbReference>
<dbReference type="OrthoDB" id="3045089at2759"/>
<dbReference type="CDD" id="cd15750">
    <property type="entry name" value="FYVE_CARP"/>
    <property type="match status" value="1"/>
</dbReference>
<dbReference type="GO" id="GO:1902042">
    <property type="term" value="P:negative regulation of extrinsic apoptotic signaling pathway via death domain receptors"/>
    <property type="evidence" value="ECO:0007669"/>
    <property type="project" value="TreeGrafter"/>
</dbReference>
<dbReference type="InterPro" id="IPR051728">
    <property type="entry name" value="RING-FYVE_E3_ubiquitin-ligase"/>
</dbReference>
<dbReference type="CDD" id="cd16500">
    <property type="entry name" value="RING-HC_CARP"/>
    <property type="match status" value="1"/>
</dbReference>
<feature type="region of interest" description="Disordered" evidence="5">
    <location>
        <begin position="103"/>
        <end position="125"/>
    </location>
</feature>
<evidence type="ECO:0000256" key="3">
    <source>
        <dbReference type="ARBA" id="ARBA00022833"/>
    </source>
</evidence>
<evidence type="ECO:0000313" key="8">
    <source>
        <dbReference type="Proteomes" id="UP000250275"/>
    </source>
</evidence>
<evidence type="ECO:0000256" key="5">
    <source>
        <dbReference type="SAM" id="MobiDB-lite"/>
    </source>
</evidence>
<dbReference type="Proteomes" id="UP000250275">
    <property type="component" value="Unassembled WGS sequence"/>
</dbReference>
<evidence type="ECO:0000256" key="2">
    <source>
        <dbReference type="ARBA" id="ARBA00022771"/>
    </source>
</evidence>
<dbReference type="Pfam" id="PF22968">
    <property type="entry name" value="RNF34L-like_3rd"/>
    <property type="match status" value="1"/>
</dbReference>
<evidence type="ECO:0000256" key="4">
    <source>
        <dbReference type="PROSITE-ProRule" id="PRU00175"/>
    </source>
</evidence>
<dbReference type="SUPFAM" id="SSF68906">
    <property type="entry name" value="SAP domain"/>
    <property type="match status" value="1"/>
</dbReference>
<dbReference type="InterPro" id="IPR011011">
    <property type="entry name" value="Znf_FYVE_PHD"/>
</dbReference>
<dbReference type="Gene3D" id="1.10.720.140">
    <property type="match status" value="1"/>
</dbReference>
<keyword evidence="2 4" id="KW-0479">Metal-binding</keyword>
<dbReference type="FunFam" id="3.30.40.10:FF:000110">
    <property type="entry name" value="E3 ubiquitin-protein ligase RNF34 isoform X1"/>
    <property type="match status" value="1"/>
</dbReference>
<accession>A0A310SDH2</accession>
<dbReference type="InterPro" id="IPR036361">
    <property type="entry name" value="SAP_dom_sf"/>
</dbReference>
<dbReference type="GO" id="GO:0061630">
    <property type="term" value="F:ubiquitin protein ligase activity"/>
    <property type="evidence" value="ECO:0007669"/>
    <property type="project" value="TreeGrafter"/>
</dbReference>
<dbReference type="InterPro" id="IPR057299">
    <property type="entry name" value="RNF34_RFFL_SAP"/>
</dbReference>
<evidence type="ECO:0000256" key="1">
    <source>
        <dbReference type="ARBA" id="ARBA00004202"/>
    </source>
</evidence>
<dbReference type="Pfam" id="PF23632">
    <property type="entry name" value="SAP_RNF34_RFFL"/>
    <property type="match status" value="1"/>
</dbReference>
<dbReference type="SUPFAM" id="SSF57903">
    <property type="entry name" value="FYVE/PHD zinc finger"/>
    <property type="match status" value="1"/>
</dbReference>
<sequence length="307" mass="35529">MACEACNVKFSFFTRKKQCMDCLRYFCSECVIKRLDKILSCDSCNMLSRRPLIRSLIVQTRSKDMRQYLLAKKVPIKGCIEKEDLIKLLMTFANGNNNYWNTESTENTRRENVSNSQPNQSVTRNHEYSGQVPNYVHETNATRSDCNEIPGTISGINIYSDERTEPIHQEEEKISNIANNQHSCVSIKSPMNPVKLSDINTLSELEHLSVKQLKNLLSTNRVDYKGCIERCELLNKASRLWKEYEQSRTAEMEILDENLCKVCWDEPIECVILECGHMVCCLNCGKQMSECPICKQYVVRIIRFFKS</sequence>
<dbReference type="InterPro" id="IPR055111">
    <property type="entry name" value="RNF34_RFFL_HeH"/>
</dbReference>
<keyword evidence="8" id="KW-1185">Reference proteome</keyword>
<feature type="compositionally biased region" description="Polar residues" evidence="5">
    <location>
        <begin position="113"/>
        <end position="123"/>
    </location>
</feature>
<proteinExistence type="predicted"/>
<keyword evidence="3" id="KW-0862">Zinc</keyword>
<dbReference type="InterPro" id="IPR001841">
    <property type="entry name" value="Znf_RING"/>
</dbReference>
<dbReference type="EMBL" id="KQ761039">
    <property type="protein sequence ID" value="OAD58379.1"/>
    <property type="molecule type" value="Genomic_DNA"/>
</dbReference>
<name>A0A310SDH2_9HYME</name>
<dbReference type="GO" id="GO:0070936">
    <property type="term" value="P:protein K48-linked ubiquitination"/>
    <property type="evidence" value="ECO:0007669"/>
    <property type="project" value="TreeGrafter"/>
</dbReference>
<dbReference type="GO" id="GO:0005737">
    <property type="term" value="C:cytoplasm"/>
    <property type="evidence" value="ECO:0007669"/>
    <property type="project" value="TreeGrafter"/>
</dbReference>
<reference evidence="7 8" key="1">
    <citation type="submission" date="2015-07" db="EMBL/GenBank/DDBJ databases">
        <title>The genome of Eufriesea mexicana.</title>
        <authorList>
            <person name="Pan H."/>
            <person name="Kapheim K."/>
        </authorList>
    </citation>
    <scope>NUCLEOTIDE SEQUENCE [LARGE SCALE GENOMIC DNA]</scope>
    <source>
        <strain evidence="7">0111107269</strain>
        <tissue evidence="7">Whole body</tissue>
    </source>
</reference>
<comment type="subcellular location">
    <subcellularLocation>
        <location evidence="1">Cell membrane</location>
        <topology evidence="1">Peripheral membrane protein</topology>
    </subcellularLocation>
</comment>
<dbReference type="GO" id="GO:0043161">
    <property type="term" value="P:proteasome-mediated ubiquitin-dependent protein catabolic process"/>
    <property type="evidence" value="ECO:0007669"/>
    <property type="project" value="TreeGrafter"/>
</dbReference>
<dbReference type="GO" id="GO:0008270">
    <property type="term" value="F:zinc ion binding"/>
    <property type="evidence" value="ECO:0007669"/>
    <property type="project" value="UniProtKB-KW"/>
</dbReference>
<feature type="domain" description="RING-type" evidence="6">
    <location>
        <begin position="260"/>
        <end position="295"/>
    </location>
</feature>
<dbReference type="PANTHER" id="PTHR14879">
    <property type="entry name" value="CASPASE REGULATOR, RING FINGER DOMAIN-CONTAINING"/>
    <property type="match status" value="1"/>
</dbReference>
<dbReference type="AlphaFoldDB" id="A0A310SDH2"/>
<organism evidence="7 8">
    <name type="scientific">Eufriesea mexicana</name>
    <dbReference type="NCBI Taxonomy" id="516756"/>
    <lineage>
        <taxon>Eukaryota</taxon>
        <taxon>Metazoa</taxon>
        <taxon>Ecdysozoa</taxon>
        <taxon>Arthropoda</taxon>
        <taxon>Hexapoda</taxon>
        <taxon>Insecta</taxon>
        <taxon>Pterygota</taxon>
        <taxon>Neoptera</taxon>
        <taxon>Endopterygota</taxon>
        <taxon>Hymenoptera</taxon>
        <taxon>Apocrita</taxon>
        <taxon>Aculeata</taxon>
        <taxon>Apoidea</taxon>
        <taxon>Anthophila</taxon>
        <taxon>Apidae</taxon>
        <taxon>Eufriesea</taxon>
    </lineage>
</organism>
<evidence type="ECO:0000313" key="7">
    <source>
        <dbReference type="EMBL" id="OAD58379.1"/>
    </source>
</evidence>
<dbReference type="Pfam" id="PF13920">
    <property type="entry name" value="zf-C3HC4_3"/>
    <property type="match status" value="1"/>
</dbReference>
<dbReference type="GO" id="GO:0005886">
    <property type="term" value="C:plasma membrane"/>
    <property type="evidence" value="ECO:0007669"/>
    <property type="project" value="UniProtKB-SubCell"/>
</dbReference>
<keyword evidence="2 4" id="KW-0863">Zinc-finger</keyword>
<protein>
    <submittedName>
        <fullName evidence="7">E3 ubiquitin-protein ligase RNF34</fullName>
    </submittedName>
</protein>
<dbReference type="InterPro" id="IPR013083">
    <property type="entry name" value="Znf_RING/FYVE/PHD"/>
</dbReference>
<gene>
    <name evidence="7" type="ORF">WN48_11341</name>
</gene>
<dbReference type="Gene3D" id="1.10.720.30">
    <property type="entry name" value="SAP domain"/>
    <property type="match status" value="1"/>
</dbReference>
<dbReference type="SUPFAM" id="SSF57850">
    <property type="entry name" value="RING/U-box"/>
    <property type="match status" value="1"/>
</dbReference>
<evidence type="ECO:0000259" key="6">
    <source>
        <dbReference type="PROSITE" id="PS50089"/>
    </source>
</evidence>
<dbReference type="PROSITE" id="PS50089">
    <property type="entry name" value="ZF_RING_2"/>
    <property type="match status" value="1"/>
</dbReference>
<dbReference type="PANTHER" id="PTHR14879:SF15">
    <property type="entry name" value="E3 UBIQUITIN-PROTEIN LIGASE RIFIFYLIN-LIKE PROTEIN"/>
    <property type="match status" value="1"/>
</dbReference>